<protein>
    <submittedName>
        <fullName evidence="1">Uncharacterized protein</fullName>
    </submittedName>
</protein>
<organism evidence="1 2">
    <name type="scientific">Candidatus Sedimenticola endophacoides</name>
    <dbReference type="NCBI Taxonomy" id="2548426"/>
    <lineage>
        <taxon>Bacteria</taxon>
        <taxon>Pseudomonadati</taxon>
        <taxon>Pseudomonadota</taxon>
        <taxon>Gammaproteobacteria</taxon>
        <taxon>Chromatiales</taxon>
        <taxon>Sedimenticolaceae</taxon>
        <taxon>Sedimenticola</taxon>
    </lineage>
</organism>
<proteinExistence type="predicted"/>
<dbReference type="Proteomes" id="UP000250928">
    <property type="component" value="Unassembled WGS sequence"/>
</dbReference>
<sequence length="69" mass="7834">MVYETFGLDKADLAGIAERHLAGGTPVERLRIWSRPIAGAKKIKSGLARTGLVRYYSRSFFKRFTTWNT</sequence>
<evidence type="ECO:0000313" key="2">
    <source>
        <dbReference type="Proteomes" id="UP000250928"/>
    </source>
</evidence>
<comment type="caution">
    <text evidence="1">The sequence shown here is derived from an EMBL/GenBank/DDBJ whole genome shotgun (WGS) entry which is preliminary data.</text>
</comment>
<evidence type="ECO:0000313" key="1">
    <source>
        <dbReference type="EMBL" id="PUE01628.1"/>
    </source>
</evidence>
<reference evidence="1 2" key="1">
    <citation type="submission" date="2018-01" db="EMBL/GenBank/DDBJ databases">
        <title>Novel co-symbiosis in the lucinid bivalve Phacoides pectinatus.</title>
        <authorList>
            <person name="Lim S.J."/>
            <person name="Davis B.G."/>
            <person name="Gill D.E."/>
            <person name="Engel A.S."/>
            <person name="Anderson L.C."/>
            <person name="Campbell B.J."/>
        </authorList>
    </citation>
    <scope>NUCLEOTIDE SEQUENCE [LARGE SCALE GENOMIC DNA]</scope>
    <source>
        <strain evidence="1">N3_P5</strain>
    </source>
</reference>
<dbReference type="EMBL" id="PQCO01000197">
    <property type="protein sequence ID" value="PUE01628.1"/>
    <property type="molecule type" value="Genomic_DNA"/>
</dbReference>
<accession>A0A657PPC2</accession>
<dbReference type="AlphaFoldDB" id="A0A657PPC2"/>
<name>A0A657PPC2_9GAMM</name>
<gene>
    <name evidence="1" type="ORF">C3L24_07495</name>
</gene>